<evidence type="ECO:0000256" key="5">
    <source>
        <dbReference type="ARBA" id="ARBA00023136"/>
    </source>
</evidence>
<evidence type="ECO:0000313" key="9">
    <source>
        <dbReference type="EMBL" id="QSO47770.1"/>
    </source>
</evidence>
<evidence type="ECO:0000256" key="7">
    <source>
        <dbReference type="SAM" id="Phobius"/>
    </source>
</evidence>
<gene>
    <name evidence="9" type="ORF">JZ786_01600</name>
</gene>
<feature type="transmembrane region" description="Helical" evidence="7">
    <location>
        <begin position="148"/>
        <end position="169"/>
    </location>
</feature>
<evidence type="ECO:0000313" key="10">
    <source>
        <dbReference type="Proteomes" id="UP000663505"/>
    </source>
</evidence>
<dbReference type="EMBL" id="CP071182">
    <property type="protein sequence ID" value="QSO47770.1"/>
    <property type="molecule type" value="Genomic_DNA"/>
</dbReference>
<feature type="transmembrane region" description="Helical" evidence="7">
    <location>
        <begin position="497"/>
        <end position="514"/>
    </location>
</feature>
<feature type="transmembrane region" description="Helical" evidence="7">
    <location>
        <begin position="119"/>
        <end position="136"/>
    </location>
</feature>
<evidence type="ECO:0000256" key="1">
    <source>
        <dbReference type="ARBA" id="ARBA00004651"/>
    </source>
</evidence>
<reference evidence="9 10" key="1">
    <citation type="submission" date="2021-02" db="EMBL/GenBank/DDBJ databases">
        <title>Alicyclobacillus curvatus sp. nov. and Alicyclobacillus mengziensis sp. nov., two acidophilic bacteria isolated from acid mine drainage.</title>
        <authorList>
            <person name="Huang Y."/>
        </authorList>
    </citation>
    <scope>NUCLEOTIDE SEQUENCE [LARGE SCALE GENOMIC DNA]</scope>
    <source>
        <strain evidence="9 10">S30H14</strain>
    </source>
</reference>
<keyword evidence="5 7" id="KW-0472">Membrane</keyword>
<feature type="transmembrane region" description="Helical" evidence="7">
    <location>
        <begin position="21"/>
        <end position="41"/>
    </location>
</feature>
<protein>
    <submittedName>
        <fullName evidence="9">FUSC family protein</fullName>
    </submittedName>
</protein>
<dbReference type="PANTHER" id="PTHR30509:SF9">
    <property type="entry name" value="MULTIDRUG RESISTANCE PROTEIN MDTO"/>
    <property type="match status" value="1"/>
</dbReference>
<organism evidence="9 10">
    <name type="scientific">Alicyclobacillus mengziensis</name>
    <dbReference type="NCBI Taxonomy" id="2931921"/>
    <lineage>
        <taxon>Bacteria</taxon>
        <taxon>Bacillati</taxon>
        <taxon>Bacillota</taxon>
        <taxon>Bacilli</taxon>
        <taxon>Bacillales</taxon>
        <taxon>Alicyclobacillaceae</taxon>
        <taxon>Alicyclobacillus</taxon>
    </lineage>
</organism>
<evidence type="ECO:0000256" key="3">
    <source>
        <dbReference type="ARBA" id="ARBA00022692"/>
    </source>
</evidence>
<keyword evidence="4 7" id="KW-1133">Transmembrane helix</keyword>
<accession>A0A9X7VZQ1</accession>
<dbReference type="RefSeq" id="WP_206657113.1">
    <property type="nucleotide sequence ID" value="NZ_CP071182.1"/>
</dbReference>
<evidence type="ECO:0000256" key="2">
    <source>
        <dbReference type="ARBA" id="ARBA00022475"/>
    </source>
</evidence>
<feature type="domain" description="Integral membrane bound transporter" evidence="8">
    <location>
        <begin position="385"/>
        <end position="509"/>
    </location>
</feature>
<dbReference type="InterPro" id="IPR049453">
    <property type="entry name" value="Memb_transporter_dom"/>
</dbReference>
<dbReference type="Pfam" id="PF13515">
    <property type="entry name" value="FUSC_2"/>
    <property type="match status" value="1"/>
</dbReference>
<evidence type="ECO:0000256" key="6">
    <source>
        <dbReference type="ARBA" id="ARBA00043993"/>
    </source>
</evidence>
<comment type="similarity">
    <text evidence="6">Belongs to the YccS/YhfK family.</text>
</comment>
<feature type="transmembrane region" description="Helical" evidence="7">
    <location>
        <begin position="445"/>
        <end position="462"/>
    </location>
</feature>
<feature type="transmembrane region" description="Helical" evidence="7">
    <location>
        <begin position="47"/>
        <end position="65"/>
    </location>
</feature>
<dbReference type="AlphaFoldDB" id="A0A9X7VZQ1"/>
<evidence type="ECO:0000259" key="8">
    <source>
        <dbReference type="Pfam" id="PF13515"/>
    </source>
</evidence>
<dbReference type="GO" id="GO:0005886">
    <property type="term" value="C:plasma membrane"/>
    <property type="evidence" value="ECO:0007669"/>
    <property type="project" value="UniProtKB-SubCell"/>
</dbReference>
<proteinExistence type="inferred from homology"/>
<feature type="transmembrane region" description="Helical" evidence="7">
    <location>
        <begin position="72"/>
        <end position="89"/>
    </location>
</feature>
<feature type="transmembrane region" description="Helical" evidence="7">
    <location>
        <begin position="419"/>
        <end position="438"/>
    </location>
</feature>
<dbReference type="Proteomes" id="UP000663505">
    <property type="component" value="Chromosome"/>
</dbReference>
<dbReference type="PANTHER" id="PTHR30509">
    <property type="entry name" value="P-HYDROXYBENZOIC ACID EFFLUX PUMP SUBUNIT-RELATED"/>
    <property type="match status" value="1"/>
</dbReference>
<dbReference type="KEGG" id="afx:JZ786_01600"/>
<evidence type="ECO:0000256" key="4">
    <source>
        <dbReference type="ARBA" id="ARBA00022989"/>
    </source>
</evidence>
<keyword evidence="10" id="KW-1185">Reference proteome</keyword>
<comment type="subcellular location">
    <subcellularLocation>
        <location evidence="1">Cell membrane</location>
        <topology evidence="1">Multi-pass membrane protein</topology>
    </subcellularLocation>
</comment>
<sequence length="707" mass="77893">MKRTIIARSAESLLTHDRSQLHVISGLRNAIAVFIALLFGVAIGQPALGLGIAIGAQVSGFAGLNGTIRKRLQTMILAALWMGLTTFISGEVGGSWMQIPLIAVLGFVAGFMGCVSNEAGLIGMWATIAFILFSWFPHQGLAPTIVRALLVIVGGILQAALMLLIEAVYPSRVEEKSISQVYHLIAKYIRDSSRKADLQVAGALQAAWSLVQDSAYRLRDGGHLEAMLNTAESIRIEVIAVQGMLHALRNDKVLSPEQIQWLEYKSDEMANFLDEVASALQNDRSLRENALIQRLNQYSEELRSGAIGEDWKQIEACLSRAAKELLHLTELNEEAYSPTERIKANGLFRPTFQIRSAYGALRANFTPQSGTFRHAVRLAAALTAATLLYQVLPFPRGYWLPLTTLVVLRPEFATTFSRGVARVLGTLLGAVLATFVLLIPDTQHFLGAVLVSGLLWGMYTVLNYNLFLFSGILTAEVVVLLSFFAHGQPLTTIDDRVTYTILGGVVAFAAYFLWPTWLHLSLPDALAKLFAEEQAYVDAVFHFNGSRQTGDQSVYRKRTRLARTNAANQFTQALGEPASKRNFDKEAVSGVLTAIHRLSEGLLSLESHFSVGGTAFISNPDVVRFGQYVHRCLEDLELMVKQADHTLPQGGEIDSLDRQQGVGALDEVSPYTKQELRDMEVPASLRFTFIRMEDNLGTMFRMLAPKH</sequence>
<name>A0A9X7VZQ1_9BACL</name>
<keyword evidence="3 7" id="KW-0812">Transmembrane</keyword>
<keyword evidence="2" id="KW-1003">Cell membrane</keyword>
<feature type="transmembrane region" description="Helical" evidence="7">
    <location>
        <begin position="468"/>
        <end position="485"/>
    </location>
</feature>